<organism evidence="7 8">
    <name type="scientific">Senna tora</name>
    <dbReference type="NCBI Taxonomy" id="362788"/>
    <lineage>
        <taxon>Eukaryota</taxon>
        <taxon>Viridiplantae</taxon>
        <taxon>Streptophyta</taxon>
        <taxon>Embryophyta</taxon>
        <taxon>Tracheophyta</taxon>
        <taxon>Spermatophyta</taxon>
        <taxon>Magnoliopsida</taxon>
        <taxon>eudicotyledons</taxon>
        <taxon>Gunneridae</taxon>
        <taxon>Pentapetalae</taxon>
        <taxon>rosids</taxon>
        <taxon>fabids</taxon>
        <taxon>Fabales</taxon>
        <taxon>Fabaceae</taxon>
        <taxon>Caesalpinioideae</taxon>
        <taxon>Cassia clade</taxon>
        <taxon>Senna</taxon>
    </lineage>
</organism>
<protein>
    <submittedName>
        <fullName evidence="7">B3 domain-containing transcription factor VRN1</fullName>
    </submittedName>
</protein>
<evidence type="ECO:0000256" key="5">
    <source>
        <dbReference type="ARBA" id="ARBA00023242"/>
    </source>
</evidence>
<evidence type="ECO:0000256" key="3">
    <source>
        <dbReference type="ARBA" id="ARBA00023125"/>
    </source>
</evidence>
<dbReference type="SMART" id="SM01019">
    <property type="entry name" value="B3"/>
    <property type="match status" value="3"/>
</dbReference>
<comment type="subcellular location">
    <subcellularLocation>
        <location evidence="1">Nucleus</location>
    </subcellularLocation>
</comment>
<dbReference type="PANTHER" id="PTHR31920">
    <property type="entry name" value="B3 DOMAIN-CONTAINING"/>
    <property type="match status" value="1"/>
</dbReference>
<dbReference type="CDD" id="cd10017">
    <property type="entry name" value="B3_DNA"/>
    <property type="match status" value="3"/>
</dbReference>
<dbReference type="AlphaFoldDB" id="A0A834SPM6"/>
<keyword evidence="5" id="KW-0539">Nucleus</keyword>
<reference evidence="7" key="1">
    <citation type="submission" date="2020-09" db="EMBL/GenBank/DDBJ databases">
        <title>Genome-Enabled Discovery of Anthraquinone Biosynthesis in Senna tora.</title>
        <authorList>
            <person name="Kang S.-H."/>
            <person name="Pandey R.P."/>
            <person name="Lee C.-M."/>
            <person name="Sim J.-S."/>
            <person name="Jeong J.-T."/>
            <person name="Choi B.-S."/>
            <person name="Jung M."/>
            <person name="Ginzburg D."/>
            <person name="Zhao K."/>
            <person name="Won S.Y."/>
            <person name="Oh T.-J."/>
            <person name="Yu Y."/>
            <person name="Kim N.-H."/>
            <person name="Lee O.R."/>
            <person name="Lee T.-H."/>
            <person name="Bashyal P."/>
            <person name="Kim T.-S."/>
            <person name="Lee W.-H."/>
            <person name="Kawkins C."/>
            <person name="Kim C.-K."/>
            <person name="Kim J.S."/>
            <person name="Ahn B.O."/>
            <person name="Rhee S.Y."/>
            <person name="Sohng J.K."/>
        </authorList>
    </citation>
    <scope>NUCLEOTIDE SEQUENCE</scope>
    <source>
        <tissue evidence="7">Leaf</tissue>
    </source>
</reference>
<dbReference type="OrthoDB" id="1864528at2759"/>
<evidence type="ECO:0000256" key="4">
    <source>
        <dbReference type="ARBA" id="ARBA00023163"/>
    </source>
</evidence>
<dbReference type="InterPro" id="IPR015300">
    <property type="entry name" value="DNA-bd_pseudobarrel_sf"/>
</dbReference>
<dbReference type="Pfam" id="PF02362">
    <property type="entry name" value="B3"/>
    <property type="match status" value="3"/>
</dbReference>
<evidence type="ECO:0000259" key="6">
    <source>
        <dbReference type="PROSITE" id="PS50863"/>
    </source>
</evidence>
<dbReference type="GO" id="GO:0005634">
    <property type="term" value="C:nucleus"/>
    <property type="evidence" value="ECO:0007669"/>
    <property type="project" value="UniProtKB-SubCell"/>
</dbReference>
<feature type="domain" description="TF-B3" evidence="6">
    <location>
        <begin position="10"/>
        <end position="106"/>
    </location>
</feature>
<keyword evidence="3" id="KW-0238">DNA-binding</keyword>
<dbReference type="Proteomes" id="UP000634136">
    <property type="component" value="Unassembled WGS sequence"/>
</dbReference>
<sequence length="479" mass="54309">MAFPPNLTLFLKPILSDCLRLRDKLMIPQEFVKKYGGDVLPDTAFLKLPDGAEWEVKLEKRGGDQVWIVKGWEEFAEYYSLYDGRMLVFGYDHSASRFHVLIFDLMTYLEIQYPSNGNTQSEASTERGSLCTNDDEAVLPCLQPCKRKRVTEEEGGHEVDNDLHHSTKKFKGDGQGIFDSNFLKSKVVKENSALERANAFKSQYPSFVWVAKQSYIHSTANFAIPSNFARSFLGSKENGESTNLVDLDGRVWVGKYVIREKKTKTAFELSSAGFRALAKANDLKVGDVCVFELMGGTTITFQVLIFRNTDDSNTRTEGQSREVNTEEQSKRLVEIKTEITCSDNEAFEISETLQLPPRNPKFTEHKISEGAAFDNFNSQNPFFQITIGKSHSQGIPVRFVKHLKVGENLAELKVDELRRWSVKIMCSGEPIRYCYFSAGWNSFVKQNHLQVGDACSFELISNGSDDKMIMRVCIFKHSS</sequence>
<dbReference type="Gene3D" id="2.40.330.10">
    <property type="entry name" value="DNA-binding pseudobarrel domain"/>
    <property type="match status" value="3"/>
</dbReference>
<dbReference type="InterPro" id="IPR003340">
    <property type="entry name" value="B3_DNA-bd"/>
</dbReference>
<evidence type="ECO:0000256" key="2">
    <source>
        <dbReference type="ARBA" id="ARBA00023015"/>
    </source>
</evidence>
<keyword evidence="4" id="KW-0804">Transcription</keyword>
<keyword evidence="8" id="KW-1185">Reference proteome</keyword>
<dbReference type="PANTHER" id="PTHR31920:SF108">
    <property type="entry name" value="B3 DOMAIN-CONTAINING TRANSCRIPTION FACTOR VRN1-LIKE"/>
    <property type="match status" value="1"/>
</dbReference>
<gene>
    <name evidence="7" type="ORF">G2W53_038801</name>
</gene>
<feature type="domain" description="TF-B3" evidence="6">
    <location>
        <begin position="378"/>
        <end position="478"/>
    </location>
</feature>
<evidence type="ECO:0000313" key="8">
    <source>
        <dbReference type="Proteomes" id="UP000634136"/>
    </source>
</evidence>
<dbReference type="PROSITE" id="PS50863">
    <property type="entry name" value="B3"/>
    <property type="match status" value="3"/>
</dbReference>
<accession>A0A834SPM6</accession>
<name>A0A834SPM6_9FABA</name>
<feature type="domain" description="TF-B3" evidence="6">
    <location>
        <begin position="207"/>
        <end position="309"/>
    </location>
</feature>
<proteinExistence type="predicted"/>
<dbReference type="InterPro" id="IPR050655">
    <property type="entry name" value="Plant_B3_domain"/>
</dbReference>
<keyword evidence="2" id="KW-0805">Transcription regulation</keyword>
<dbReference type="EMBL" id="JAAIUW010000012">
    <property type="protein sequence ID" value="KAF7806640.1"/>
    <property type="molecule type" value="Genomic_DNA"/>
</dbReference>
<evidence type="ECO:0000256" key="1">
    <source>
        <dbReference type="ARBA" id="ARBA00004123"/>
    </source>
</evidence>
<dbReference type="GO" id="GO:0003677">
    <property type="term" value="F:DNA binding"/>
    <property type="evidence" value="ECO:0007669"/>
    <property type="project" value="UniProtKB-KW"/>
</dbReference>
<evidence type="ECO:0000313" key="7">
    <source>
        <dbReference type="EMBL" id="KAF7806640.1"/>
    </source>
</evidence>
<comment type="caution">
    <text evidence="7">The sequence shown here is derived from an EMBL/GenBank/DDBJ whole genome shotgun (WGS) entry which is preliminary data.</text>
</comment>
<dbReference type="SUPFAM" id="SSF101936">
    <property type="entry name" value="DNA-binding pseudobarrel domain"/>
    <property type="match status" value="3"/>
</dbReference>